<comment type="caution">
    <text evidence="10">The sequence shown here is derived from an EMBL/GenBank/DDBJ whole genome shotgun (WGS) entry which is preliminary data.</text>
</comment>
<dbReference type="GO" id="GO:0005829">
    <property type="term" value="C:cytosol"/>
    <property type="evidence" value="ECO:0007669"/>
    <property type="project" value="TreeGrafter"/>
</dbReference>
<evidence type="ECO:0000256" key="4">
    <source>
        <dbReference type="ARBA" id="ARBA00022840"/>
    </source>
</evidence>
<keyword evidence="11" id="KW-1185">Reference proteome</keyword>
<organism evidence="10 11">
    <name type="scientific">Lipomyces tetrasporus</name>
    <dbReference type="NCBI Taxonomy" id="54092"/>
    <lineage>
        <taxon>Eukaryota</taxon>
        <taxon>Fungi</taxon>
        <taxon>Dikarya</taxon>
        <taxon>Ascomycota</taxon>
        <taxon>Saccharomycotina</taxon>
        <taxon>Lipomycetes</taxon>
        <taxon>Lipomycetales</taxon>
        <taxon>Lipomycetaceae</taxon>
        <taxon>Lipomyces</taxon>
    </lineage>
</organism>
<keyword evidence="2" id="KW-0436">Ligase</keyword>
<dbReference type="Pfam" id="PF08264">
    <property type="entry name" value="Anticodon_1"/>
    <property type="match status" value="1"/>
</dbReference>
<keyword evidence="3" id="KW-0547">Nucleotide-binding</keyword>
<evidence type="ECO:0000256" key="2">
    <source>
        <dbReference type="ARBA" id="ARBA00022598"/>
    </source>
</evidence>
<dbReference type="Gene3D" id="1.10.730.10">
    <property type="entry name" value="Isoleucyl-tRNA Synthetase, Domain 1"/>
    <property type="match status" value="1"/>
</dbReference>
<protein>
    <recommendedName>
        <fullName evidence="1">valine--tRNA ligase</fullName>
        <ecNumber evidence="1">6.1.1.9</ecNumber>
    </recommendedName>
    <alternativeName>
        <fullName evidence="7">Valyl-tRNA synthetase</fullName>
    </alternativeName>
</protein>
<evidence type="ECO:0000259" key="9">
    <source>
        <dbReference type="Pfam" id="PF08264"/>
    </source>
</evidence>
<dbReference type="EMBL" id="JARPMG010000001">
    <property type="protein sequence ID" value="KAJ8104172.1"/>
    <property type="molecule type" value="Genomic_DNA"/>
</dbReference>
<dbReference type="InterPro" id="IPR013155">
    <property type="entry name" value="M/V/L/I-tRNA-synth_anticd-bd"/>
</dbReference>
<dbReference type="AlphaFoldDB" id="A0AAD7QZ54"/>
<dbReference type="InterPro" id="IPR009080">
    <property type="entry name" value="tRNAsynth_Ia_anticodon-bd"/>
</dbReference>
<dbReference type="GO" id="GO:0005524">
    <property type="term" value="F:ATP binding"/>
    <property type="evidence" value="ECO:0007669"/>
    <property type="project" value="UniProtKB-KW"/>
</dbReference>
<accession>A0AAD7QZ54</accession>
<dbReference type="EC" id="6.1.1.9" evidence="1"/>
<dbReference type="GeneID" id="80881577"/>
<evidence type="ECO:0000256" key="6">
    <source>
        <dbReference type="ARBA" id="ARBA00023146"/>
    </source>
</evidence>
<evidence type="ECO:0000256" key="3">
    <source>
        <dbReference type="ARBA" id="ARBA00022741"/>
    </source>
</evidence>
<dbReference type="InterPro" id="IPR002303">
    <property type="entry name" value="Valyl-tRNA_ligase"/>
</dbReference>
<proteinExistence type="predicted"/>
<evidence type="ECO:0000256" key="5">
    <source>
        <dbReference type="ARBA" id="ARBA00022917"/>
    </source>
</evidence>
<dbReference type="GO" id="GO:0006438">
    <property type="term" value="P:valyl-tRNA aminoacylation"/>
    <property type="evidence" value="ECO:0007669"/>
    <property type="project" value="InterPro"/>
</dbReference>
<evidence type="ECO:0000256" key="7">
    <source>
        <dbReference type="ARBA" id="ARBA00029936"/>
    </source>
</evidence>
<gene>
    <name evidence="10" type="ORF">POJ06DRAFT_243804</name>
</gene>
<dbReference type="SUPFAM" id="SSF52374">
    <property type="entry name" value="Nucleotidylyl transferase"/>
    <property type="match status" value="1"/>
</dbReference>
<keyword evidence="4" id="KW-0067">ATP-binding</keyword>
<dbReference type="PANTHER" id="PTHR11946">
    <property type="entry name" value="VALYL-TRNA SYNTHETASES"/>
    <property type="match status" value="1"/>
</dbReference>
<keyword evidence="6" id="KW-0030">Aminoacyl-tRNA synthetase</keyword>
<evidence type="ECO:0000256" key="8">
    <source>
        <dbReference type="ARBA" id="ARBA00047552"/>
    </source>
</evidence>
<dbReference type="PANTHER" id="PTHR11946:SF93">
    <property type="entry name" value="VALINE--TRNA LIGASE, CHLOROPLASTIC_MITOCHONDRIAL 2"/>
    <property type="match status" value="1"/>
</dbReference>
<dbReference type="Proteomes" id="UP001217417">
    <property type="component" value="Unassembled WGS sequence"/>
</dbReference>
<evidence type="ECO:0000256" key="1">
    <source>
        <dbReference type="ARBA" id="ARBA00013169"/>
    </source>
</evidence>
<dbReference type="SUPFAM" id="SSF47323">
    <property type="entry name" value="Anticodon-binding domain of a subclass of class I aminoacyl-tRNA synthetases"/>
    <property type="match status" value="1"/>
</dbReference>
<dbReference type="RefSeq" id="XP_056047622.1">
    <property type="nucleotide sequence ID" value="XM_056186411.1"/>
</dbReference>
<comment type="catalytic activity">
    <reaction evidence="8">
        <text>tRNA(Val) + L-valine + ATP = L-valyl-tRNA(Val) + AMP + diphosphate</text>
        <dbReference type="Rhea" id="RHEA:10704"/>
        <dbReference type="Rhea" id="RHEA-COMP:9672"/>
        <dbReference type="Rhea" id="RHEA-COMP:9708"/>
        <dbReference type="ChEBI" id="CHEBI:30616"/>
        <dbReference type="ChEBI" id="CHEBI:33019"/>
        <dbReference type="ChEBI" id="CHEBI:57762"/>
        <dbReference type="ChEBI" id="CHEBI:78442"/>
        <dbReference type="ChEBI" id="CHEBI:78537"/>
        <dbReference type="ChEBI" id="CHEBI:456215"/>
        <dbReference type="EC" id="6.1.1.9"/>
    </reaction>
</comment>
<sequence length="956" mass="111143">MSLTSSNVTIPLFRSGILRRDKRSLEIPAKYERLVFQPSVVRKARTKDLKIPEKKFNSHEPPISILPRNYFRTRLRRYTHFNYVWNGVVEDVFHRWNLMNRRNVEISSSVADNDRSNGCVHNSLPLGTLFDPNHSSHIDDHSAAPKLREMCALYFRRLFDRGLIGKCNETLYWSCESQRWFTEHDARRVWFKEPFQLVVNMKYRVEIGKVYTIDMQPLTHFPEKIPVTFDRLDLLWSARALQMVVTPQTFGDLRPYMGLRVAHPLHRGVELPVIFQYSDSKPFTRLLCPGQSKTDYEICYRNRHLGIHLDPTYNSYGYFTFDFNNTLFKDHHFQNLKGSHKFEVSGETLKFLQRDRTLNLRVSSYEGSVLVCPETGDPLEERECEVWRVNLPRSTYETINSAIFPPWIHPRQVQPAQSLIVGYKLYQSVPTKGRRRARLPLWQVTEKGVPVSDKWYAAAHKKDMAQRFGDHEFTRSPCVFSPQFQKVISYLEVGAKPIQYIACSVPELNGEVLPAIAIHLLLGHSSEMIRNIIVHPEIHPIKKHDSSVNFRSDWRQDLLSFGEDALRTTLIECSLHDDSNYASLGKSHIYTCSLRVSMLWRLSQYFNYWIGRNRSGVPTYSIDFSKLSLLPHEQYVLFELQTVIDKVKHHMNGYEPKNALNHILDFLENRFYREYYQFLKTEIGQLVTSRDVDFDSSANKFKFWTSDRGLVITSVFSKILDLVNHLLHPFWPLITDYIHRHLHSGSKMKDIVLDFYPRTHIAAARMLSDSTYPLFVTPDTDIRYEDPLMGMPVTSDIGYLSEELRSGVKAAYLIMKGFQWLRHLGRTRSSHFDETKFRITSSEQLGETELYPDFTYQEDLAGVDSHAYGYVSVQDLDNSGRYADVLSRYRTEIARAANLTVLDFFPQTAGVHGTYNEATAANVMRYSLKLTDRIDISLAVAMKDEDESTNVVVDMV</sequence>
<evidence type="ECO:0000313" key="10">
    <source>
        <dbReference type="EMBL" id="KAJ8104172.1"/>
    </source>
</evidence>
<keyword evidence="5" id="KW-0648">Protein biosynthesis</keyword>
<feature type="domain" description="Methionyl/Valyl/Leucyl/Isoleucyl-tRNA synthetase anticodon-binding" evidence="9">
    <location>
        <begin position="634"/>
        <end position="757"/>
    </location>
</feature>
<name>A0AAD7QZ54_9ASCO</name>
<evidence type="ECO:0000313" key="11">
    <source>
        <dbReference type="Proteomes" id="UP001217417"/>
    </source>
</evidence>
<reference evidence="10" key="1">
    <citation type="submission" date="2023-03" db="EMBL/GenBank/DDBJ databases">
        <title>Near-Complete genome sequence of Lipomyces tetrasporous NRRL Y-64009, an oleaginous yeast capable of growing on lignocellulosic hydrolysates.</title>
        <authorList>
            <consortium name="Lawrence Berkeley National Laboratory"/>
            <person name="Jagtap S.S."/>
            <person name="Liu J.-J."/>
            <person name="Walukiewicz H.E."/>
            <person name="Pangilinan J."/>
            <person name="Lipzen A."/>
            <person name="Ahrendt S."/>
            <person name="Koriabine M."/>
            <person name="Cobaugh K."/>
            <person name="Salamov A."/>
            <person name="Yoshinaga Y."/>
            <person name="Ng V."/>
            <person name="Daum C."/>
            <person name="Grigoriev I.V."/>
            <person name="Slininger P.J."/>
            <person name="Dien B.S."/>
            <person name="Jin Y.-S."/>
            <person name="Rao C.V."/>
        </authorList>
    </citation>
    <scope>NUCLEOTIDE SEQUENCE</scope>
    <source>
        <strain evidence="10">NRRL Y-64009</strain>
    </source>
</reference>
<dbReference type="GO" id="GO:0004832">
    <property type="term" value="F:valine-tRNA ligase activity"/>
    <property type="evidence" value="ECO:0007669"/>
    <property type="project" value="UniProtKB-EC"/>
</dbReference>